<keyword evidence="7" id="KW-1185">Reference proteome</keyword>
<sequence length="415" mass="43726">MLTRTLFAGTAFALLGFSGGAALAADSLVVGHLADLTGATSSVGKPYAQGIADAMSYINAHGGINGKTIEFETVDYAYEVPRAMAAYKKLSGGSDKAVALQGWGTSDTEALSGMVAKDQIPYFSGSYSGHLTDPQGKGSAKAAPYNFFYGPSYSDACRGLVQWAAADWKKKGGTGTPKFVHMGDNHPYPNAPKQACGAYAKELGFEVLNEIQYSLKPGDFKAQCLSLKQSGANYAYLANTAGSTISLLKSCETVGVNTQFLANIWGTDEGALKTAGDAADGLVWVVGAATWADPAPGMALVREISKVSDPSGAESRPVHYVRAVCTVYYMKEAMEMADKMPGGVTGPNIKQAMYQKKGWVPAGLDGVCLPSAWAADDHRGTTVVKVYQAATKGGTIAMNPVYTAELPRRPEWLGW</sequence>
<dbReference type="GO" id="GO:0006865">
    <property type="term" value="P:amino acid transport"/>
    <property type="evidence" value="ECO:0007669"/>
    <property type="project" value="UniProtKB-KW"/>
</dbReference>
<evidence type="ECO:0000256" key="3">
    <source>
        <dbReference type="ARBA" id="ARBA00022970"/>
    </source>
</evidence>
<proteinExistence type="inferred from homology"/>
<evidence type="ECO:0000259" key="5">
    <source>
        <dbReference type="Pfam" id="PF13458"/>
    </source>
</evidence>
<dbReference type="EMBL" id="FNWO01000015">
    <property type="protein sequence ID" value="SEH58535.1"/>
    <property type="molecule type" value="Genomic_DNA"/>
</dbReference>
<comment type="similarity">
    <text evidence="1">Belongs to the leucine-binding protein family.</text>
</comment>
<dbReference type="Proteomes" id="UP000182983">
    <property type="component" value="Unassembled WGS sequence"/>
</dbReference>
<name>A0A1H6JHW6_MAGFU</name>
<dbReference type="PANTHER" id="PTHR30483">
    <property type="entry name" value="LEUCINE-SPECIFIC-BINDING PROTEIN"/>
    <property type="match status" value="1"/>
</dbReference>
<keyword evidence="3" id="KW-0029">Amino-acid transport</keyword>
<reference evidence="7" key="1">
    <citation type="submission" date="2016-10" db="EMBL/GenBank/DDBJ databases">
        <authorList>
            <person name="Varghese N."/>
            <person name="Submissions S."/>
        </authorList>
    </citation>
    <scope>NUCLEOTIDE SEQUENCE [LARGE SCALE GENOMIC DNA]</scope>
    <source>
        <strain evidence="7">DSM 13234</strain>
    </source>
</reference>
<feature type="chain" id="PRO_5010364234" evidence="4">
    <location>
        <begin position="25"/>
        <end position="415"/>
    </location>
</feature>
<keyword evidence="3" id="KW-0813">Transport</keyword>
<dbReference type="SUPFAM" id="SSF53822">
    <property type="entry name" value="Periplasmic binding protein-like I"/>
    <property type="match status" value="1"/>
</dbReference>
<feature type="signal peptide" evidence="4">
    <location>
        <begin position="1"/>
        <end position="24"/>
    </location>
</feature>
<feature type="domain" description="Leucine-binding protein" evidence="5">
    <location>
        <begin position="29"/>
        <end position="393"/>
    </location>
</feature>
<evidence type="ECO:0000256" key="1">
    <source>
        <dbReference type="ARBA" id="ARBA00010062"/>
    </source>
</evidence>
<dbReference type="Gene3D" id="3.40.50.2300">
    <property type="match status" value="2"/>
</dbReference>
<accession>A0A1H6JHW6</accession>
<dbReference type="Pfam" id="PF13458">
    <property type="entry name" value="Peripla_BP_6"/>
    <property type="match status" value="1"/>
</dbReference>
<evidence type="ECO:0000256" key="2">
    <source>
        <dbReference type="ARBA" id="ARBA00022729"/>
    </source>
</evidence>
<dbReference type="PANTHER" id="PTHR30483:SF38">
    <property type="entry name" value="BLR7848 PROTEIN"/>
    <property type="match status" value="1"/>
</dbReference>
<protein>
    <submittedName>
        <fullName evidence="6">Amino acid/amide ABC transporter substrate-binding protein, HAAT family</fullName>
    </submittedName>
</protein>
<gene>
    <name evidence="6" type="ORF">SAMN04244559_03052</name>
</gene>
<dbReference type="InterPro" id="IPR028082">
    <property type="entry name" value="Peripla_BP_I"/>
</dbReference>
<keyword evidence="2 4" id="KW-0732">Signal</keyword>
<evidence type="ECO:0000313" key="7">
    <source>
        <dbReference type="Proteomes" id="UP000182983"/>
    </source>
</evidence>
<organism evidence="6 7">
    <name type="scientific">Magnetospirillum fulvum</name>
    <name type="common">Rhodospirillum fulvum</name>
    <dbReference type="NCBI Taxonomy" id="1082"/>
    <lineage>
        <taxon>Bacteria</taxon>
        <taxon>Pseudomonadati</taxon>
        <taxon>Pseudomonadota</taxon>
        <taxon>Alphaproteobacteria</taxon>
        <taxon>Rhodospirillales</taxon>
        <taxon>Rhodospirillaceae</taxon>
        <taxon>Magnetospirillum</taxon>
    </lineage>
</organism>
<evidence type="ECO:0000256" key="4">
    <source>
        <dbReference type="SAM" id="SignalP"/>
    </source>
</evidence>
<dbReference type="InterPro" id="IPR051010">
    <property type="entry name" value="BCAA_transport"/>
</dbReference>
<dbReference type="AlphaFoldDB" id="A0A1H6JHW6"/>
<evidence type="ECO:0000313" key="6">
    <source>
        <dbReference type="EMBL" id="SEH58535.1"/>
    </source>
</evidence>
<dbReference type="CDD" id="cd06334">
    <property type="entry name" value="PBP1_ABC_ligand_binding-like"/>
    <property type="match status" value="1"/>
</dbReference>
<dbReference type="InterPro" id="IPR028081">
    <property type="entry name" value="Leu-bd"/>
</dbReference>